<dbReference type="InterPro" id="IPR007712">
    <property type="entry name" value="RelE/ParE_toxin"/>
</dbReference>
<dbReference type="AlphaFoldDB" id="A0A939K3W9"/>
<dbReference type="InterPro" id="IPR051803">
    <property type="entry name" value="TA_system_RelE-like_toxin"/>
</dbReference>
<dbReference type="Proteomes" id="UP000664034">
    <property type="component" value="Unassembled WGS sequence"/>
</dbReference>
<dbReference type="PANTHER" id="PTHR33755">
    <property type="entry name" value="TOXIN PARE1-RELATED"/>
    <property type="match status" value="1"/>
</dbReference>
<evidence type="ECO:0000313" key="4">
    <source>
        <dbReference type="Proteomes" id="UP000664034"/>
    </source>
</evidence>
<dbReference type="PANTHER" id="PTHR33755:SF5">
    <property type="entry name" value="TYPE II TOXIN-ANTITOXIN SYSTEM RELE_PARE FAMILY TOXIN"/>
    <property type="match status" value="1"/>
</dbReference>
<accession>A0A939K3W9</accession>
<evidence type="ECO:0000313" key="3">
    <source>
        <dbReference type="EMBL" id="MBO0936068.1"/>
    </source>
</evidence>
<comment type="caution">
    <text evidence="3">The sequence shown here is derived from an EMBL/GenBank/DDBJ whole genome shotgun (WGS) entry which is preliminary data.</text>
</comment>
<sequence>MAQVIWTARAANEITEVAEFIGDFSVSYAKQFVSRAYERTGQLASFPEMGRMIPEINKSQYRELLEGNYRIMYELLDTDLVLIQRVIHQSRNFKP</sequence>
<dbReference type="Pfam" id="PF05016">
    <property type="entry name" value="ParE_toxin"/>
    <property type="match status" value="1"/>
</dbReference>
<keyword evidence="2" id="KW-1277">Toxin-antitoxin system</keyword>
<dbReference type="InterPro" id="IPR035093">
    <property type="entry name" value="RelE/ParE_toxin_dom_sf"/>
</dbReference>
<evidence type="ECO:0000256" key="1">
    <source>
        <dbReference type="ARBA" id="ARBA00006226"/>
    </source>
</evidence>
<gene>
    <name evidence="3" type="ORF">J2I47_05870</name>
</gene>
<protein>
    <submittedName>
        <fullName evidence="3">Type II toxin-antitoxin system RelE/ParE family toxin</fullName>
    </submittedName>
</protein>
<dbReference type="Gene3D" id="3.30.2310.20">
    <property type="entry name" value="RelE-like"/>
    <property type="match status" value="1"/>
</dbReference>
<dbReference type="RefSeq" id="WP_207363613.1">
    <property type="nucleotide sequence ID" value="NZ_JAFMYV010000002.1"/>
</dbReference>
<organism evidence="3 4">
    <name type="scientific">Fibrella rubiginis</name>
    <dbReference type="NCBI Taxonomy" id="2817060"/>
    <lineage>
        <taxon>Bacteria</taxon>
        <taxon>Pseudomonadati</taxon>
        <taxon>Bacteroidota</taxon>
        <taxon>Cytophagia</taxon>
        <taxon>Cytophagales</taxon>
        <taxon>Spirosomataceae</taxon>
        <taxon>Fibrella</taxon>
    </lineage>
</organism>
<comment type="similarity">
    <text evidence="1">Belongs to the RelE toxin family.</text>
</comment>
<keyword evidence="4" id="KW-1185">Reference proteome</keyword>
<evidence type="ECO:0000256" key="2">
    <source>
        <dbReference type="ARBA" id="ARBA00022649"/>
    </source>
</evidence>
<name>A0A939K3W9_9BACT</name>
<dbReference type="EMBL" id="JAFMYV010000002">
    <property type="protein sequence ID" value="MBO0936068.1"/>
    <property type="molecule type" value="Genomic_DNA"/>
</dbReference>
<reference evidence="3" key="1">
    <citation type="submission" date="2021-03" db="EMBL/GenBank/DDBJ databases">
        <title>Fibrella sp. HMF5335 genome sequencing and assembly.</title>
        <authorList>
            <person name="Kang H."/>
            <person name="Kim H."/>
            <person name="Bae S."/>
            <person name="Joh K."/>
        </authorList>
    </citation>
    <scope>NUCLEOTIDE SEQUENCE</scope>
    <source>
        <strain evidence="3">HMF5335</strain>
    </source>
</reference>
<proteinExistence type="inferred from homology"/>